<keyword evidence="2" id="KW-1185">Reference proteome</keyword>
<sequence>MMVLQFGFVPLETYAEGLMVGVDGLVRRCNTILGIYIIVGWSAMRSFGKDCITASLFREYLVIVVFRDPLLFHVVLESVSISMLCG</sequence>
<protein>
    <submittedName>
        <fullName evidence="1">Uncharacterized protein</fullName>
    </submittedName>
</protein>
<evidence type="ECO:0000313" key="1">
    <source>
        <dbReference type="EMBL" id="CAK9179248.1"/>
    </source>
</evidence>
<reference evidence="1 2" key="1">
    <citation type="submission" date="2024-02" db="EMBL/GenBank/DDBJ databases">
        <authorList>
            <person name="Vignale AGUSTIN F."/>
            <person name="Sosa J E."/>
            <person name="Modenutti C."/>
        </authorList>
    </citation>
    <scope>NUCLEOTIDE SEQUENCE [LARGE SCALE GENOMIC DNA]</scope>
</reference>
<organism evidence="1 2">
    <name type="scientific">Ilex paraguariensis</name>
    <name type="common">yerba mate</name>
    <dbReference type="NCBI Taxonomy" id="185542"/>
    <lineage>
        <taxon>Eukaryota</taxon>
        <taxon>Viridiplantae</taxon>
        <taxon>Streptophyta</taxon>
        <taxon>Embryophyta</taxon>
        <taxon>Tracheophyta</taxon>
        <taxon>Spermatophyta</taxon>
        <taxon>Magnoliopsida</taxon>
        <taxon>eudicotyledons</taxon>
        <taxon>Gunneridae</taxon>
        <taxon>Pentapetalae</taxon>
        <taxon>asterids</taxon>
        <taxon>campanulids</taxon>
        <taxon>Aquifoliales</taxon>
        <taxon>Aquifoliaceae</taxon>
        <taxon>Ilex</taxon>
    </lineage>
</organism>
<gene>
    <name evidence="1" type="ORF">ILEXP_LOCUS49186</name>
</gene>
<dbReference type="Proteomes" id="UP001642360">
    <property type="component" value="Unassembled WGS sequence"/>
</dbReference>
<dbReference type="EMBL" id="CAUOFW020007447">
    <property type="protein sequence ID" value="CAK9179248.1"/>
    <property type="molecule type" value="Genomic_DNA"/>
</dbReference>
<name>A0ABC8UDJ7_9AQUA</name>
<dbReference type="AlphaFoldDB" id="A0ABC8UDJ7"/>
<evidence type="ECO:0000313" key="2">
    <source>
        <dbReference type="Proteomes" id="UP001642360"/>
    </source>
</evidence>
<proteinExistence type="predicted"/>
<comment type="caution">
    <text evidence="1">The sequence shown here is derived from an EMBL/GenBank/DDBJ whole genome shotgun (WGS) entry which is preliminary data.</text>
</comment>
<accession>A0ABC8UDJ7</accession>